<organism evidence="8 9">
    <name type="scientific">Tahibacter aquaticus</name>
    <dbReference type="NCBI Taxonomy" id="520092"/>
    <lineage>
        <taxon>Bacteria</taxon>
        <taxon>Pseudomonadati</taxon>
        <taxon>Pseudomonadota</taxon>
        <taxon>Gammaproteobacteria</taxon>
        <taxon>Lysobacterales</taxon>
        <taxon>Rhodanobacteraceae</taxon>
        <taxon>Tahibacter</taxon>
    </lineage>
</organism>
<gene>
    <name evidence="8" type="ORF">DFR29_1812</name>
</gene>
<feature type="chain" id="PRO_5020565395" evidence="6">
    <location>
        <begin position="26"/>
        <end position="208"/>
    </location>
</feature>
<evidence type="ECO:0000313" key="9">
    <source>
        <dbReference type="Proteomes" id="UP000295293"/>
    </source>
</evidence>
<evidence type="ECO:0000256" key="2">
    <source>
        <dbReference type="ARBA" id="ARBA00022729"/>
    </source>
</evidence>
<dbReference type="PANTHER" id="PTHR13887">
    <property type="entry name" value="GLUTATHIONE S-TRANSFERASE KAPPA"/>
    <property type="match status" value="1"/>
</dbReference>
<dbReference type="AlphaFoldDB" id="A0A4R6YCF0"/>
<dbReference type="EMBL" id="SNZH01000081">
    <property type="protein sequence ID" value="TDR33396.1"/>
    <property type="molecule type" value="Genomic_DNA"/>
</dbReference>
<keyword evidence="3" id="KW-0560">Oxidoreductase</keyword>
<evidence type="ECO:0000313" key="8">
    <source>
        <dbReference type="EMBL" id="TDR33396.1"/>
    </source>
</evidence>
<dbReference type="InterPro" id="IPR012336">
    <property type="entry name" value="Thioredoxin-like_fold"/>
</dbReference>
<name>A0A4R6YCF0_9GAMM</name>
<dbReference type="PROSITE" id="PS00195">
    <property type="entry name" value="GLUTAREDOXIN_1"/>
    <property type="match status" value="1"/>
</dbReference>
<evidence type="ECO:0000256" key="6">
    <source>
        <dbReference type="SAM" id="SignalP"/>
    </source>
</evidence>
<keyword evidence="5" id="KW-0676">Redox-active center</keyword>
<accession>A0A4R6YCF0</accession>
<keyword evidence="4" id="KW-1015">Disulfide bond</keyword>
<dbReference type="InterPro" id="IPR011767">
    <property type="entry name" value="GLR_AS"/>
</dbReference>
<feature type="signal peptide" evidence="6">
    <location>
        <begin position="1"/>
        <end position="25"/>
    </location>
</feature>
<proteinExistence type="inferred from homology"/>
<evidence type="ECO:0000256" key="3">
    <source>
        <dbReference type="ARBA" id="ARBA00023002"/>
    </source>
</evidence>
<keyword evidence="9" id="KW-1185">Reference proteome</keyword>
<evidence type="ECO:0000256" key="5">
    <source>
        <dbReference type="ARBA" id="ARBA00023284"/>
    </source>
</evidence>
<dbReference type="SUPFAM" id="SSF52833">
    <property type="entry name" value="Thioredoxin-like"/>
    <property type="match status" value="1"/>
</dbReference>
<dbReference type="InterPro" id="IPR013766">
    <property type="entry name" value="Thioredoxin_domain"/>
</dbReference>
<dbReference type="PANTHER" id="PTHR13887:SF14">
    <property type="entry name" value="DISULFIDE BOND FORMATION PROTEIN D"/>
    <property type="match status" value="1"/>
</dbReference>
<keyword evidence="2 6" id="KW-0732">Signal</keyword>
<evidence type="ECO:0000259" key="7">
    <source>
        <dbReference type="PROSITE" id="PS51352"/>
    </source>
</evidence>
<comment type="caution">
    <text evidence="8">The sequence shown here is derived from an EMBL/GenBank/DDBJ whole genome shotgun (WGS) entry which is preliminary data.</text>
</comment>
<dbReference type="Gene3D" id="3.40.30.10">
    <property type="entry name" value="Glutaredoxin"/>
    <property type="match status" value="1"/>
</dbReference>
<dbReference type="Pfam" id="PF13462">
    <property type="entry name" value="Thioredoxin_4"/>
    <property type="match status" value="1"/>
</dbReference>
<dbReference type="Proteomes" id="UP000295293">
    <property type="component" value="Unassembled WGS sequence"/>
</dbReference>
<dbReference type="RefSeq" id="WP_166654433.1">
    <property type="nucleotide sequence ID" value="NZ_SNZH01000081.1"/>
</dbReference>
<evidence type="ECO:0000256" key="1">
    <source>
        <dbReference type="ARBA" id="ARBA00005791"/>
    </source>
</evidence>
<dbReference type="GO" id="GO:0016491">
    <property type="term" value="F:oxidoreductase activity"/>
    <property type="evidence" value="ECO:0007669"/>
    <property type="project" value="UniProtKB-KW"/>
</dbReference>
<evidence type="ECO:0000256" key="4">
    <source>
        <dbReference type="ARBA" id="ARBA00023157"/>
    </source>
</evidence>
<dbReference type="InterPro" id="IPR036249">
    <property type="entry name" value="Thioredoxin-like_sf"/>
</dbReference>
<feature type="domain" description="Thioredoxin" evidence="7">
    <location>
        <begin position="17"/>
        <end position="189"/>
    </location>
</feature>
<sequence length="208" mass="22736">MRASLLRWNGWLLLACLFAAAPVPAQSLTPQVRQPQATVVVFAAFSCPYCAQAAQTLAALQKRYPDALAVQFKHFPLGLEPEDLLAHEAALAAAAQDKFPQFHDALFRQPQRGLGRAVLDQLAEQAGLDMVRYRRDMDGHVWRSRVEDDRREAAAFGVRATPTFFVQGFKLEGIPAADVFETLIDQALAKAASTAPPSAQQESAHATP</sequence>
<protein>
    <submittedName>
        <fullName evidence="8">Thioredoxin-like protein</fullName>
    </submittedName>
</protein>
<reference evidence="8 9" key="1">
    <citation type="submission" date="2019-03" db="EMBL/GenBank/DDBJ databases">
        <title>Genomic Encyclopedia of Type Strains, Phase IV (KMG-IV): sequencing the most valuable type-strain genomes for metagenomic binning, comparative biology and taxonomic classification.</title>
        <authorList>
            <person name="Goeker M."/>
        </authorList>
    </citation>
    <scope>NUCLEOTIDE SEQUENCE [LARGE SCALE GENOMIC DNA]</scope>
    <source>
        <strain evidence="8 9">DSM 21667</strain>
    </source>
</reference>
<dbReference type="PROSITE" id="PS51352">
    <property type="entry name" value="THIOREDOXIN_2"/>
    <property type="match status" value="1"/>
</dbReference>
<comment type="similarity">
    <text evidence="1">Belongs to the thioredoxin family. DsbA subfamily.</text>
</comment>